<dbReference type="SUPFAM" id="SSF46785">
    <property type="entry name" value="Winged helix' DNA-binding domain"/>
    <property type="match status" value="1"/>
</dbReference>
<keyword evidence="1" id="KW-0238">DNA-binding</keyword>
<dbReference type="AlphaFoldDB" id="A0A3T0KVN0"/>
<dbReference type="Gene3D" id="3.30.1380.20">
    <property type="entry name" value="Trafficking protein particle complex subunit 3"/>
    <property type="match status" value="1"/>
</dbReference>
<protein>
    <submittedName>
        <fullName evidence="2">Transcriptional regulator</fullName>
    </submittedName>
</protein>
<dbReference type="GO" id="GO:0003677">
    <property type="term" value="F:DNA binding"/>
    <property type="evidence" value="ECO:0007669"/>
    <property type="project" value="UniProtKB-KW"/>
</dbReference>
<dbReference type="OrthoDB" id="2729610at2"/>
<organism evidence="2 3">
    <name type="scientific">Peribacillus asahii</name>
    <dbReference type="NCBI Taxonomy" id="228899"/>
    <lineage>
        <taxon>Bacteria</taxon>
        <taxon>Bacillati</taxon>
        <taxon>Bacillota</taxon>
        <taxon>Bacilli</taxon>
        <taxon>Bacillales</taxon>
        <taxon>Bacillaceae</taxon>
        <taxon>Peribacillus</taxon>
    </lineage>
</organism>
<dbReference type="RefSeq" id="WP_127761366.1">
    <property type="nucleotide sequence ID" value="NZ_CP026095.1"/>
</dbReference>
<name>A0A3T0KVN0_9BACI</name>
<gene>
    <name evidence="2" type="ORF">BAOM_3764</name>
</gene>
<dbReference type="KEGG" id="pasa:BAOM_3764"/>
<dbReference type="InterPro" id="IPR036390">
    <property type="entry name" value="WH_DNA-bd_sf"/>
</dbReference>
<proteinExistence type="predicted"/>
<sequence length="233" mass="26269">MEQTLRITNVLADPTRFYIYQYIIKNHHDVTVQEIADSFDIHPNVARLHLSKLEDVNMLVSETRKTGKGGRPSRLYRLSDKVIQLHFPSRDYQLLAKIAIESMSKLGEQGIEALSHTGRTFGQELVNQQLAQNAITFEHLSFQGKVNLLNNVATAAGFSPNFQLNSEENEIVLRISNCPFSEIAVTNRQAIATMHAAFLNGIVQAVFDKVELVEIQDSISEYAFCTYKAIITK</sequence>
<dbReference type="CDD" id="cd00090">
    <property type="entry name" value="HTH_ARSR"/>
    <property type="match status" value="1"/>
</dbReference>
<evidence type="ECO:0000313" key="2">
    <source>
        <dbReference type="EMBL" id="AZV44373.1"/>
    </source>
</evidence>
<evidence type="ECO:0000256" key="1">
    <source>
        <dbReference type="ARBA" id="ARBA00023125"/>
    </source>
</evidence>
<dbReference type="InterPro" id="IPR011991">
    <property type="entry name" value="ArsR-like_HTH"/>
</dbReference>
<accession>A0A3T0KVN0</accession>
<dbReference type="Proteomes" id="UP000283095">
    <property type="component" value="Chromosome"/>
</dbReference>
<reference evidence="2 3" key="1">
    <citation type="submission" date="2018-01" db="EMBL/GenBank/DDBJ databases">
        <title>Bacillus asahii Genome sequencing and assembly.</title>
        <authorList>
            <person name="Jiang H."/>
            <person name="Feng Y."/>
            <person name="Zhao F."/>
            <person name="Lin X."/>
        </authorList>
    </citation>
    <scope>NUCLEOTIDE SEQUENCE [LARGE SCALE GENOMIC DNA]</scope>
    <source>
        <strain evidence="2 3">OM18</strain>
    </source>
</reference>
<dbReference type="Gene3D" id="1.10.10.10">
    <property type="entry name" value="Winged helix-like DNA-binding domain superfamily/Winged helix DNA-binding domain"/>
    <property type="match status" value="1"/>
</dbReference>
<evidence type="ECO:0000313" key="3">
    <source>
        <dbReference type="Proteomes" id="UP000283095"/>
    </source>
</evidence>
<dbReference type="EMBL" id="CP026095">
    <property type="protein sequence ID" value="AZV44373.1"/>
    <property type="molecule type" value="Genomic_DNA"/>
</dbReference>
<dbReference type="InterPro" id="IPR036388">
    <property type="entry name" value="WH-like_DNA-bd_sf"/>
</dbReference>
<dbReference type="Pfam" id="PF12840">
    <property type="entry name" value="HTH_20"/>
    <property type="match status" value="1"/>
</dbReference>